<comment type="caution">
    <text evidence="3">The sequence shown here is derived from an EMBL/GenBank/DDBJ whole genome shotgun (WGS) entry which is preliminary data.</text>
</comment>
<reference evidence="3 4" key="1">
    <citation type="submission" date="2016-06" db="EMBL/GenBank/DDBJ databases">
        <authorList>
            <person name="Kjaerup R.B."/>
            <person name="Dalgaard T.S."/>
            <person name="Juul-Madsen H.R."/>
        </authorList>
    </citation>
    <scope>NUCLEOTIDE SEQUENCE [LARGE SCALE GENOMIC DNA]</scope>
    <source>
        <strain evidence="3 4">1S159</strain>
    </source>
</reference>
<dbReference type="Pfam" id="PF07603">
    <property type="entry name" value="Lcl_C"/>
    <property type="match status" value="1"/>
</dbReference>
<dbReference type="RefSeq" id="WP_023603032.1">
    <property type="nucleotide sequence ID" value="NZ_CAWMPN010000004.1"/>
</dbReference>
<evidence type="ECO:0000259" key="2">
    <source>
        <dbReference type="Pfam" id="PF07603"/>
    </source>
</evidence>
<accession>A0A1B9P3F8</accession>
<evidence type="ECO:0000256" key="1">
    <source>
        <dbReference type="SAM" id="SignalP"/>
    </source>
</evidence>
<organism evidence="3 4">
    <name type="scientific">Aliivibrio logei</name>
    <name type="common">Vibrio logei</name>
    <dbReference type="NCBI Taxonomy" id="688"/>
    <lineage>
        <taxon>Bacteria</taxon>
        <taxon>Pseudomonadati</taxon>
        <taxon>Pseudomonadota</taxon>
        <taxon>Gammaproteobacteria</taxon>
        <taxon>Vibrionales</taxon>
        <taxon>Vibrionaceae</taxon>
        <taxon>Aliivibrio</taxon>
    </lineage>
</organism>
<gene>
    <name evidence="3" type="ORF">A6E04_03700</name>
</gene>
<dbReference type="STRING" id="688.A6E04_03700"/>
<feature type="domain" description="Lcl C-terminal" evidence="2">
    <location>
        <begin position="41"/>
        <end position="183"/>
    </location>
</feature>
<feature type="chain" id="PRO_5008632560" evidence="1">
    <location>
        <begin position="20"/>
        <end position="185"/>
    </location>
</feature>
<dbReference type="OrthoDB" id="9793251at2"/>
<protein>
    <submittedName>
        <fullName evidence="3">HutR like protein</fullName>
    </submittedName>
</protein>
<sequence length="185" mass="20635">MNKFMFTALISLFSITAFAQECSADLSRSAANSRYINFDNGTVADNLTGLTWMRCPLGKQWNNISQECEGSTETYFWQSALTMIASINDANGNHQLHEFGGIKKWRMPNIKELMSLKERACYSPAVNTKAFGKAFDYEVGDLAGYIWSNTPSNNGNEVYSFDTPNGEVLSYNPAQHKLSVLLVAE</sequence>
<dbReference type="InterPro" id="IPR011460">
    <property type="entry name" value="Lcl_C"/>
</dbReference>
<name>A0A1B9P3F8_ALILO</name>
<dbReference type="AlphaFoldDB" id="A0A1B9P3F8"/>
<dbReference type="Proteomes" id="UP000093523">
    <property type="component" value="Unassembled WGS sequence"/>
</dbReference>
<dbReference type="PANTHER" id="PTHR35812:SF1">
    <property type="entry name" value="LIPOPROTEIN"/>
    <property type="match status" value="1"/>
</dbReference>
<keyword evidence="1" id="KW-0732">Signal</keyword>
<dbReference type="PANTHER" id="PTHR35812">
    <property type="entry name" value="LIPOPROTEIN"/>
    <property type="match status" value="1"/>
</dbReference>
<dbReference type="EMBL" id="MAJU01000004">
    <property type="protein sequence ID" value="OCH23016.1"/>
    <property type="molecule type" value="Genomic_DNA"/>
</dbReference>
<evidence type="ECO:0000313" key="4">
    <source>
        <dbReference type="Proteomes" id="UP000093523"/>
    </source>
</evidence>
<feature type="signal peptide" evidence="1">
    <location>
        <begin position="1"/>
        <end position="19"/>
    </location>
</feature>
<evidence type="ECO:0000313" key="3">
    <source>
        <dbReference type="EMBL" id="OCH23016.1"/>
    </source>
</evidence>
<proteinExistence type="predicted"/>